<dbReference type="OrthoDB" id="4062651at2759"/>
<dbReference type="InterPro" id="IPR008271">
    <property type="entry name" value="Ser/Thr_kinase_AS"/>
</dbReference>
<dbReference type="PROSITE" id="PS00108">
    <property type="entry name" value="PROTEIN_KINASE_ST"/>
    <property type="match status" value="1"/>
</dbReference>
<reference evidence="2 3" key="1">
    <citation type="submission" date="2018-06" db="EMBL/GenBank/DDBJ databases">
        <title>A transcriptomic atlas of mushroom development highlights an independent origin of complex multicellularity.</title>
        <authorList>
            <consortium name="DOE Joint Genome Institute"/>
            <person name="Krizsan K."/>
            <person name="Almasi E."/>
            <person name="Merenyi Z."/>
            <person name="Sahu N."/>
            <person name="Viragh M."/>
            <person name="Koszo T."/>
            <person name="Mondo S."/>
            <person name="Kiss B."/>
            <person name="Balint B."/>
            <person name="Kues U."/>
            <person name="Barry K."/>
            <person name="Hegedus J.C."/>
            <person name="Henrissat B."/>
            <person name="Johnson J."/>
            <person name="Lipzen A."/>
            <person name="Ohm R."/>
            <person name="Nagy I."/>
            <person name="Pangilinan J."/>
            <person name="Yan J."/>
            <person name="Xiong Y."/>
            <person name="Grigoriev I.V."/>
            <person name="Hibbett D.S."/>
            <person name="Nagy L.G."/>
        </authorList>
    </citation>
    <scope>NUCLEOTIDE SEQUENCE [LARGE SCALE GENOMIC DNA]</scope>
    <source>
        <strain evidence="2 3">SZMC22713</strain>
    </source>
</reference>
<dbReference type="SMART" id="SM00220">
    <property type="entry name" value="S_TKc"/>
    <property type="match status" value="1"/>
</dbReference>
<dbReference type="InterPro" id="IPR051681">
    <property type="entry name" value="Ser/Thr_Kinases-Pseudokinases"/>
</dbReference>
<keyword evidence="3" id="KW-1185">Reference proteome</keyword>
<dbReference type="VEuPathDB" id="FungiDB:BD410DRAFT_732761"/>
<dbReference type="GO" id="GO:0005524">
    <property type="term" value="F:ATP binding"/>
    <property type="evidence" value="ECO:0007669"/>
    <property type="project" value="InterPro"/>
</dbReference>
<sequence>VKGIADGLAYLHKEGVVHGDLKSDNVLISPSGAPLLCNFETCRLISTHSLIMFGELLGSVPWMAYELLAPQINVGTIFETKLTDIWAFGMVVNELLTKEHPFPRHSIPQVVVAIVMGHLPGPPSNLQSRNIDKALWDLCTRCWNRVPTLRPVMTDMVREINDRNFVS</sequence>
<dbReference type="PANTHER" id="PTHR44329">
    <property type="entry name" value="SERINE/THREONINE-PROTEIN KINASE TNNI3K-RELATED"/>
    <property type="match status" value="1"/>
</dbReference>
<organism evidence="2 3">
    <name type="scientific">Rickenella mellea</name>
    <dbReference type="NCBI Taxonomy" id="50990"/>
    <lineage>
        <taxon>Eukaryota</taxon>
        <taxon>Fungi</taxon>
        <taxon>Dikarya</taxon>
        <taxon>Basidiomycota</taxon>
        <taxon>Agaricomycotina</taxon>
        <taxon>Agaricomycetes</taxon>
        <taxon>Hymenochaetales</taxon>
        <taxon>Rickenellaceae</taxon>
        <taxon>Rickenella</taxon>
    </lineage>
</organism>
<evidence type="ECO:0000313" key="2">
    <source>
        <dbReference type="EMBL" id="TDL15426.1"/>
    </source>
</evidence>
<dbReference type="InterPro" id="IPR011009">
    <property type="entry name" value="Kinase-like_dom_sf"/>
</dbReference>
<feature type="non-terminal residue" evidence="2">
    <location>
        <position position="1"/>
    </location>
</feature>
<dbReference type="InterPro" id="IPR000719">
    <property type="entry name" value="Prot_kinase_dom"/>
</dbReference>
<dbReference type="Gene3D" id="1.10.510.10">
    <property type="entry name" value="Transferase(Phosphotransferase) domain 1"/>
    <property type="match status" value="1"/>
</dbReference>
<accession>A0A4Y7PK64</accession>
<name>A0A4Y7PK64_9AGAM</name>
<proteinExistence type="predicted"/>
<dbReference type="Proteomes" id="UP000294933">
    <property type="component" value="Unassembled WGS sequence"/>
</dbReference>
<evidence type="ECO:0000313" key="3">
    <source>
        <dbReference type="Proteomes" id="UP000294933"/>
    </source>
</evidence>
<evidence type="ECO:0000259" key="1">
    <source>
        <dbReference type="PROSITE" id="PS50011"/>
    </source>
</evidence>
<dbReference type="Pfam" id="PF00069">
    <property type="entry name" value="Pkinase"/>
    <property type="match status" value="1"/>
</dbReference>
<dbReference type="GO" id="GO:0004674">
    <property type="term" value="F:protein serine/threonine kinase activity"/>
    <property type="evidence" value="ECO:0007669"/>
    <property type="project" value="TreeGrafter"/>
</dbReference>
<keyword evidence="2" id="KW-0418">Kinase</keyword>
<keyword evidence="2" id="KW-0808">Transferase</keyword>
<dbReference type="STRING" id="50990.A0A4Y7PK64"/>
<dbReference type="SUPFAM" id="SSF56112">
    <property type="entry name" value="Protein kinase-like (PK-like)"/>
    <property type="match status" value="1"/>
</dbReference>
<gene>
    <name evidence="2" type="ORF">BD410DRAFT_732761</name>
</gene>
<feature type="domain" description="Protein kinase" evidence="1">
    <location>
        <begin position="1"/>
        <end position="166"/>
    </location>
</feature>
<dbReference type="EMBL" id="ML170275">
    <property type="protein sequence ID" value="TDL15426.1"/>
    <property type="molecule type" value="Genomic_DNA"/>
</dbReference>
<protein>
    <submittedName>
        <fullName evidence="2">Kinase-like protein</fullName>
    </submittedName>
</protein>
<dbReference type="PROSITE" id="PS50011">
    <property type="entry name" value="PROTEIN_KINASE_DOM"/>
    <property type="match status" value="1"/>
</dbReference>
<dbReference type="AlphaFoldDB" id="A0A4Y7PK64"/>